<name>A0A0D2KQV9_HYPSF</name>
<dbReference type="AlphaFoldDB" id="A0A0D2KQV9"/>
<protein>
    <submittedName>
        <fullName evidence="2">Uncharacterized protein</fullName>
    </submittedName>
</protein>
<gene>
    <name evidence="2" type="ORF">HYPSUDRAFT_1046254</name>
</gene>
<feature type="compositionally biased region" description="Basic and acidic residues" evidence="1">
    <location>
        <begin position="14"/>
        <end position="23"/>
    </location>
</feature>
<feature type="region of interest" description="Disordered" evidence="1">
    <location>
        <begin position="1"/>
        <end position="26"/>
    </location>
</feature>
<evidence type="ECO:0000256" key="1">
    <source>
        <dbReference type="SAM" id="MobiDB-lite"/>
    </source>
</evidence>
<reference evidence="3" key="1">
    <citation type="submission" date="2014-04" db="EMBL/GenBank/DDBJ databases">
        <title>Evolutionary Origins and Diversification of the Mycorrhizal Mutualists.</title>
        <authorList>
            <consortium name="DOE Joint Genome Institute"/>
            <consortium name="Mycorrhizal Genomics Consortium"/>
            <person name="Kohler A."/>
            <person name="Kuo A."/>
            <person name="Nagy L.G."/>
            <person name="Floudas D."/>
            <person name="Copeland A."/>
            <person name="Barry K.W."/>
            <person name="Cichocki N."/>
            <person name="Veneault-Fourrey C."/>
            <person name="LaButti K."/>
            <person name="Lindquist E.A."/>
            <person name="Lipzen A."/>
            <person name="Lundell T."/>
            <person name="Morin E."/>
            <person name="Murat C."/>
            <person name="Riley R."/>
            <person name="Ohm R."/>
            <person name="Sun H."/>
            <person name="Tunlid A."/>
            <person name="Henrissat B."/>
            <person name="Grigoriev I.V."/>
            <person name="Hibbett D.S."/>
            <person name="Martin F."/>
        </authorList>
    </citation>
    <scope>NUCLEOTIDE SEQUENCE [LARGE SCALE GENOMIC DNA]</scope>
    <source>
        <strain evidence="3">FD-334 SS-4</strain>
    </source>
</reference>
<sequence>MKSGRKPQQLRSSDATRRKEIQGHRGRCRRWRFRGGRHRLRPDGWGGTPGGTQQFTQMIVTTYMQLSASCGRDGVIWEGVSRVQCWTRRGCADGSLGAGCREQSVW</sequence>
<accession>A0A0D2KQV9</accession>
<proteinExistence type="predicted"/>
<evidence type="ECO:0000313" key="3">
    <source>
        <dbReference type="Proteomes" id="UP000054270"/>
    </source>
</evidence>
<organism evidence="2 3">
    <name type="scientific">Hypholoma sublateritium (strain FD-334 SS-4)</name>
    <dbReference type="NCBI Taxonomy" id="945553"/>
    <lineage>
        <taxon>Eukaryota</taxon>
        <taxon>Fungi</taxon>
        <taxon>Dikarya</taxon>
        <taxon>Basidiomycota</taxon>
        <taxon>Agaricomycotina</taxon>
        <taxon>Agaricomycetes</taxon>
        <taxon>Agaricomycetidae</taxon>
        <taxon>Agaricales</taxon>
        <taxon>Agaricineae</taxon>
        <taxon>Strophariaceae</taxon>
        <taxon>Hypholoma</taxon>
    </lineage>
</organism>
<evidence type="ECO:0000313" key="2">
    <source>
        <dbReference type="EMBL" id="KJA17027.1"/>
    </source>
</evidence>
<keyword evidence="3" id="KW-1185">Reference proteome</keyword>
<dbReference type="Proteomes" id="UP000054270">
    <property type="component" value="Unassembled WGS sequence"/>
</dbReference>
<dbReference type="EMBL" id="KN817611">
    <property type="protein sequence ID" value="KJA17027.1"/>
    <property type="molecule type" value="Genomic_DNA"/>
</dbReference>